<protein>
    <submittedName>
        <fullName evidence="1">Uncharacterized protein</fullName>
    </submittedName>
</protein>
<accession>A0A833UUA5</accession>
<reference evidence="2" key="1">
    <citation type="journal article" date="2020" name="MBio">
        <title>Horizontal gene transfer to a defensive symbiont with a reduced genome amongst a multipartite beetle microbiome.</title>
        <authorList>
            <person name="Waterworth S.C."/>
            <person name="Florez L.V."/>
            <person name="Rees E.R."/>
            <person name="Hertweck C."/>
            <person name="Kaltenpoth M."/>
            <person name="Kwan J.C."/>
        </authorList>
    </citation>
    <scope>NUCLEOTIDE SEQUENCE [LARGE SCALE GENOMIC DNA]</scope>
</reference>
<evidence type="ECO:0000313" key="1">
    <source>
        <dbReference type="EMBL" id="KAF1028241.1"/>
    </source>
</evidence>
<dbReference type="AlphaFoldDB" id="A0A833UUA5"/>
<dbReference type="Proteomes" id="UP000490535">
    <property type="component" value="Unassembled WGS sequence"/>
</dbReference>
<dbReference type="EMBL" id="WNDP01000002">
    <property type="protein sequence ID" value="KAF1028241.1"/>
    <property type="molecule type" value="Genomic_DNA"/>
</dbReference>
<proteinExistence type="predicted"/>
<organism evidence="1 2">
    <name type="scientific">Acinetobacter bereziniae</name>
    <name type="common">Acinetobacter genomosp. 10</name>
    <dbReference type="NCBI Taxonomy" id="106648"/>
    <lineage>
        <taxon>Bacteria</taxon>
        <taxon>Pseudomonadati</taxon>
        <taxon>Pseudomonadota</taxon>
        <taxon>Gammaproteobacteria</taxon>
        <taxon>Moraxellales</taxon>
        <taxon>Moraxellaceae</taxon>
        <taxon>Acinetobacter</taxon>
    </lineage>
</organism>
<name>A0A833UUA5_ACIBZ</name>
<sequence>MKKYMILIAGILVSTHIYADSYVFGGRAHFYGVLVNQSCSISIEETARDAIKTPYSPIQVHFSLCSDSIYDNLAIGLSKQNKQNRELFFTSPHAKNDIEKENNLQNFEALRNDQKLIHHIDQTTHYDSISTKSVNIFLQPTLENVLKQSPNILISVFYP</sequence>
<gene>
    <name evidence="1" type="ORF">GAK29_00121</name>
</gene>
<evidence type="ECO:0000313" key="2">
    <source>
        <dbReference type="Proteomes" id="UP000490535"/>
    </source>
</evidence>
<comment type="caution">
    <text evidence="1">The sequence shown here is derived from an EMBL/GenBank/DDBJ whole genome shotgun (WGS) entry which is preliminary data.</text>
</comment>